<dbReference type="Gene3D" id="3.90.79.10">
    <property type="entry name" value="Nucleoside Triphosphate Pyrophosphohydrolase"/>
    <property type="match status" value="1"/>
</dbReference>
<comment type="similarity">
    <text evidence="7">Belongs to the Nudix hydrolase family.</text>
</comment>
<evidence type="ECO:0000256" key="3">
    <source>
        <dbReference type="ARBA" id="ARBA00022723"/>
    </source>
</evidence>
<evidence type="ECO:0000256" key="7">
    <source>
        <dbReference type="RuleBase" id="RU003476"/>
    </source>
</evidence>
<dbReference type="CDD" id="cd03426">
    <property type="entry name" value="NUDIX_CoAse_Nudt7"/>
    <property type="match status" value="1"/>
</dbReference>
<dbReference type="RefSeq" id="WP_008293258.1">
    <property type="nucleotide sequence ID" value="NZ_CM002299.1"/>
</dbReference>
<dbReference type="PRINTS" id="PR00502">
    <property type="entry name" value="NUDIXFAMILY"/>
</dbReference>
<evidence type="ECO:0000313" key="9">
    <source>
        <dbReference type="EMBL" id="EAQ97483.1"/>
    </source>
</evidence>
<feature type="domain" description="Nudix hydrolase" evidence="8">
    <location>
        <begin position="4"/>
        <end position="140"/>
    </location>
</feature>
<dbReference type="GO" id="GO:0046872">
    <property type="term" value="F:metal ion binding"/>
    <property type="evidence" value="ECO:0007669"/>
    <property type="project" value="UniProtKB-KW"/>
</dbReference>
<reference evidence="9 10" key="1">
    <citation type="journal article" date="2007" name="Proc. Natl. Acad. Sci. U.S.A.">
        <title>Characterization of a marine gammaproteobacterium capable of aerobic anoxygenic photosynthesis.</title>
        <authorList>
            <person name="Fuchs B.M."/>
            <person name="Spring S."/>
            <person name="Teeling H."/>
            <person name="Quast C."/>
            <person name="Wulf J."/>
            <person name="Schattenhofer M."/>
            <person name="Yan S."/>
            <person name="Ferriera S."/>
            <person name="Johnson J."/>
            <person name="Glockner F.O."/>
            <person name="Amann R."/>
        </authorList>
    </citation>
    <scope>NUCLEOTIDE SEQUENCE [LARGE SCALE GENOMIC DNA]</scope>
    <source>
        <strain evidence="9">KT71</strain>
    </source>
</reference>
<dbReference type="STRING" id="314285.KT71_04220"/>
<name>A4A8U1_9GAMM</name>
<comment type="caution">
    <text evidence="9">The sequence shown here is derived from an EMBL/GenBank/DDBJ whole genome shotgun (WGS) entry which is preliminary data.</text>
</comment>
<dbReference type="SUPFAM" id="SSF55811">
    <property type="entry name" value="Nudix"/>
    <property type="match status" value="1"/>
</dbReference>
<keyword evidence="5" id="KW-0460">Magnesium</keyword>
<dbReference type="PANTHER" id="PTHR12992">
    <property type="entry name" value="NUDIX HYDROLASE"/>
    <property type="match status" value="1"/>
</dbReference>
<dbReference type="InterPro" id="IPR045121">
    <property type="entry name" value="CoAse"/>
</dbReference>
<keyword evidence="10" id="KW-1185">Reference proteome</keyword>
<keyword evidence="3" id="KW-0479">Metal-binding</keyword>
<sequence>MALERRRAAAVTLTVCQDEGRSAVVVTRRSASLRAHSRQWALPGGRRDQGESAIEGALRELQEEVGLSAAPPDVLGTLDDYATRSGYVITPVVVWTDRDWRELTPNPDEVELVKPFSFKELARQDSPNLQSIKESDGQVLSMNFHDDRIYAPTGAMLYQFREVAMFGRHTRVAHFDQPLFAWR</sequence>
<evidence type="ECO:0000256" key="2">
    <source>
        <dbReference type="ARBA" id="ARBA00001946"/>
    </source>
</evidence>
<comment type="cofactor">
    <cofactor evidence="1">
        <name>Mn(2+)</name>
        <dbReference type="ChEBI" id="CHEBI:29035"/>
    </cofactor>
</comment>
<dbReference type="Pfam" id="PF00293">
    <property type="entry name" value="NUDIX"/>
    <property type="match status" value="1"/>
</dbReference>
<organism evidence="9 10">
    <name type="scientific">Congregibacter litoralis KT71</name>
    <dbReference type="NCBI Taxonomy" id="314285"/>
    <lineage>
        <taxon>Bacteria</taxon>
        <taxon>Pseudomonadati</taxon>
        <taxon>Pseudomonadota</taxon>
        <taxon>Gammaproteobacteria</taxon>
        <taxon>Cellvibrionales</taxon>
        <taxon>Halieaceae</taxon>
        <taxon>Congregibacter</taxon>
    </lineage>
</organism>
<dbReference type="AlphaFoldDB" id="A4A8U1"/>
<dbReference type="InterPro" id="IPR020476">
    <property type="entry name" value="Nudix_hydrolase"/>
</dbReference>
<comment type="cofactor">
    <cofactor evidence="2">
        <name>Mg(2+)</name>
        <dbReference type="ChEBI" id="CHEBI:18420"/>
    </cofactor>
</comment>
<dbReference type="EMBL" id="AAOA02000002">
    <property type="protein sequence ID" value="EAQ97483.1"/>
    <property type="molecule type" value="Genomic_DNA"/>
</dbReference>
<dbReference type="Proteomes" id="UP000019205">
    <property type="component" value="Chromosome"/>
</dbReference>
<keyword evidence="4 7" id="KW-0378">Hydrolase</keyword>
<evidence type="ECO:0000256" key="1">
    <source>
        <dbReference type="ARBA" id="ARBA00001936"/>
    </source>
</evidence>
<evidence type="ECO:0000256" key="4">
    <source>
        <dbReference type="ARBA" id="ARBA00022801"/>
    </source>
</evidence>
<dbReference type="PROSITE" id="PS00893">
    <property type="entry name" value="NUDIX_BOX"/>
    <property type="match status" value="1"/>
</dbReference>
<proteinExistence type="inferred from homology"/>
<dbReference type="InterPro" id="IPR020084">
    <property type="entry name" value="NUDIX_hydrolase_CS"/>
</dbReference>
<dbReference type="PANTHER" id="PTHR12992:SF11">
    <property type="entry name" value="MITOCHONDRIAL COENZYME A DIPHOSPHATASE NUDT8"/>
    <property type="match status" value="1"/>
</dbReference>
<protein>
    <submittedName>
        <fullName evidence="9">ADP-ribose pyrophosphatase</fullName>
    </submittedName>
</protein>
<evidence type="ECO:0000259" key="8">
    <source>
        <dbReference type="PROSITE" id="PS51462"/>
    </source>
</evidence>
<dbReference type="InterPro" id="IPR000086">
    <property type="entry name" value="NUDIX_hydrolase_dom"/>
</dbReference>
<evidence type="ECO:0000256" key="6">
    <source>
        <dbReference type="ARBA" id="ARBA00023211"/>
    </source>
</evidence>
<gene>
    <name evidence="9" type="ORF">KT71_04220</name>
</gene>
<evidence type="ECO:0000256" key="5">
    <source>
        <dbReference type="ARBA" id="ARBA00022842"/>
    </source>
</evidence>
<reference evidence="9 10" key="2">
    <citation type="journal article" date="2009" name="PLoS ONE">
        <title>The photosynthetic apparatus and its regulation in the aerobic gammaproteobacterium Congregibacter litoralis gen. nov., sp. nov.</title>
        <authorList>
            <person name="Spring S."/>
            <person name="Lunsdorf H."/>
            <person name="Fuchs B.M."/>
            <person name="Tindall B.J."/>
        </authorList>
    </citation>
    <scope>NUCLEOTIDE SEQUENCE [LARGE SCALE GENOMIC DNA]</scope>
    <source>
        <strain evidence="9">KT71</strain>
    </source>
</reference>
<dbReference type="PROSITE" id="PS51462">
    <property type="entry name" value="NUDIX"/>
    <property type="match status" value="1"/>
</dbReference>
<evidence type="ECO:0000313" key="10">
    <source>
        <dbReference type="Proteomes" id="UP000019205"/>
    </source>
</evidence>
<dbReference type="GO" id="GO:0010945">
    <property type="term" value="F:coenzyme A diphosphatase activity"/>
    <property type="evidence" value="ECO:0007669"/>
    <property type="project" value="InterPro"/>
</dbReference>
<keyword evidence="6" id="KW-0464">Manganese</keyword>
<dbReference type="HOGENOM" id="CLU_040940_5_0_6"/>
<accession>A4A8U1</accession>
<dbReference type="eggNOG" id="COG1051">
    <property type="taxonomic scope" value="Bacteria"/>
</dbReference>
<dbReference type="InterPro" id="IPR015797">
    <property type="entry name" value="NUDIX_hydrolase-like_dom_sf"/>
</dbReference>